<feature type="compositionally biased region" description="Low complexity" evidence="1">
    <location>
        <begin position="602"/>
        <end position="639"/>
    </location>
</feature>
<feature type="region of interest" description="Disordered" evidence="1">
    <location>
        <begin position="411"/>
        <end position="677"/>
    </location>
</feature>
<accession>A0AAV9GBV8</accession>
<protein>
    <submittedName>
        <fullName evidence="4">Uncharacterized protein</fullName>
    </submittedName>
</protein>
<feature type="chain" id="PRO_5043317202" evidence="3">
    <location>
        <begin position="22"/>
        <end position="677"/>
    </location>
</feature>
<evidence type="ECO:0000256" key="1">
    <source>
        <dbReference type="SAM" id="MobiDB-lite"/>
    </source>
</evidence>
<dbReference type="AlphaFoldDB" id="A0AAV9GBV8"/>
<comment type="caution">
    <text evidence="4">The sequence shown here is derived from an EMBL/GenBank/DDBJ whole genome shotgun (WGS) entry which is preliminary data.</text>
</comment>
<feature type="signal peptide" evidence="3">
    <location>
        <begin position="1"/>
        <end position="21"/>
    </location>
</feature>
<evidence type="ECO:0000256" key="3">
    <source>
        <dbReference type="SAM" id="SignalP"/>
    </source>
</evidence>
<reference evidence="4" key="1">
    <citation type="journal article" date="2023" name="Mol. Phylogenet. Evol.">
        <title>Genome-scale phylogeny and comparative genomics of the fungal order Sordariales.</title>
        <authorList>
            <person name="Hensen N."/>
            <person name="Bonometti L."/>
            <person name="Westerberg I."/>
            <person name="Brannstrom I.O."/>
            <person name="Guillou S."/>
            <person name="Cros-Aarteil S."/>
            <person name="Calhoun S."/>
            <person name="Haridas S."/>
            <person name="Kuo A."/>
            <person name="Mondo S."/>
            <person name="Pangilinan J."/>
            <person name="Riley R."/>
            <person name="LaButti K."/>
            <person name="Andreopoulos B."/>
            <person name="Lipzen A."/>
            <person name="Chen C."/>
            <person name="Yan M."/>
            <person name="Daum C."/>
            <person name="Ng V."/>
            <person name="Clum A."/>
            <person name="Steindorff A."/>
            <person name="Ohm R.A."/>
            <person name="Martin F."/>
            <person name="Silar P."/>
            <person name="Natvig D.O."/>
            <person name="Lalanne C."/>
            <person name="Gautier V."/>
            <person name="Ament-Velasquez S.L."/>
            <person name="Kruys A."/>
            <person name="Hutchinson M.I."/>
            <person name="Powell A.J."/>
            <person name="Barry K."/>
            <person name="Miller A.N."/>
            <person name="Grigoriev I.V."/>
            <person name="Debuchy R."/>
            <person name="Gladieux P."/>
            <person name="Hiltunen Thoren M."/>
            <person name="Johannesson H."/>
        </authorList>
    </citation>
    <scope>NUCLEOTIDE SEQUENCE</scope>
    <source>
        <strain evidence="4">PSN243</strain>
    </source>
</reference>
<keyword evidence="3" id="KW-0732">Signal</keyword>
<keyword evidence="2" id="KW-0472">Membrane</keyword>
<keyword evidence="2" id="KW-1133">Transmembrane helix</keyword>
<evidence type="ECO:0000313" key="4">
    <source>
        <dbReference type="EMBL" id="KAK4444667.1"/>
    </source>
</evidence>
<keyword evidence="5" id="KW-1185">Reference proteome</keyword>
<evidence type="ECO:0000256" key="2">
    <source>
        <dbReference type="SAM" id="Phobius"/>
    </source>
</evidence>
<feature type="region of interest" description="Disordered" evidence="1">
    <location>
        <begin position="335"/>
        <end position="364"/>
    </location>
</feature>
<reference evidence="4" key="2">
    <citation type="submission" date="2023-05" db="EMBL/GenBank/DDBJ databases">
        <authorList>
            <consortium name="Lawrence Berkeley National Laboratory"/>
            <person name="Steindorff A."/>
            <person name="Hensen N."/>
            <person name="Bonometti L."/>
            <person name="Westerberg I."/>
            <person name="Brannstrom I.O."/>
            <person name="Guillou S."/>
            <person name="Cros-Aarteil S."/>
            <person name="Calhoun S."/>
            <person name="Haridas S."/>
            <person name="Kuo A."/>
            <person name="Mondo S."/>
            <person name="Pangilinan J."/>
            <person name="Riley R."/>
            <person name="Labutti K."/>
            <person name="Andreopoulos B."/>
            <person name="Lipzen A."/>
            <person name="Chen C."/>
            <person name="Yanf M."/>
            <person name="Daum C."/>
            <person name="Ng V."/>
            <person name="Clum A."/>
            <person name="Ohm R."/>
            <person name="Martin F."/>
            <person name="Silar P."/>
            <person name="Natvig D."/>
            <person name="Lalanne C."/>
            <person name="Gautier V."/>
            <person name="Ament-Velasquez S.L."/>
            <person name="Kruys A."/>
            <person name="Hutchinson M.I."/>
            <person name="Powell A.J."/>
            <person name="Barry K."/>
            <person name="Miller A.N."/>
            <person name="Grigoriev I.V."/>
            <person name="Debuchy R."/>
            <person name="Gladieux P."/>
            <person name="Thoren M.H."/>
            <person name="Johannesson H."/>
        </authorList>
    </citation>
    <scope>NUCLEOTIDE SEQUENCE</scope>
    <source>
        <strain evidence="4">PSN243</strain>
    </source>
</reference>
<feature type="compositionally biased region" description="Low complexity" evidence="1">
    <location>
        <begin position="417"/>
        <end position="430"/>
    </location>
</feature>
<dbReference type="Proteomes" id="UP001321760">
    <property type="component" value="Unassembled WGS sequence"/>
</dbReference>
<feature type="compositionally biased region" description="Low complexity" evidence="1">
    <location>
        <begin position="455"/>
        <end position="464"/>
    </location>
</feature>
<name>A0AAV9GBV8_9PEZI</name>
<feature type="transmembrane region" description="Helical" evidence="2">
    <location>
        <begin position="371"/>
        <end position="395"/>
    </location>
</feature>
<keyword evidence="2" id="KW-0812">Transmembrane</keyword>
<evidence type="ECO:0000313" key="5">
    <source>
        <dbReference type="Proteomes" id="UP001321760"/>
    </source>
</evidence>
<sequence>MWRTPLSTVVSFSLGLGAVLAAEIVYVTELEIYSSLAPCAKSALYYNVQRQTADKCPTDAAELQGCICTKNNNIADVKAGLTSSVSYSCGSTASDDHASVATVLSAYCNQESQFAFPTPAFPVEAYITEVAEIAVLAPCAASALGWGLNSLTYSECPSDAPALASCVCTKNRNSQVARSVISSSAKYSCSSHAPDVSSALAFFDAFCAMGNGTSSFPMPSNPPGDMTYYITDLPGFTSLARCAKSAISYAVQYQTKDLCPGGPQALASCACIKEGMTKDILSSISSNVRNSCDLTATDDISSAVGLYNLYCSAALSLTVPTGISTSVEQIYPTGVPVTVPPGSPGASNTAKGGNGGKDGANDGSTASGGPGVGVIVGVVAGVVVVLALVAGLIFFMMKNARKRKALEQLASDQVPMTRPGTSPGTAGTTTEYFNGKQELPADSLAAPHPPPSPSPSTLKPGLSPRPDTVSPVSAHNSAFAPPPPNHAELNGQAPPMPQGAELPGQHSPYSPHPQGAELQGQAPMYPPAPNTAELYGQGAGYQQSPRPELQGQGAMYAPPPNRPELQGQGSPYGPPPTRPELQGQGSPYGAPNPGPYRQELAGQYQFPPQQPPQQGYMPYSPQSQHSQMTPQSPYSQVSPQSPPMPGMGWQSGPVPGAHEMHEMDGGSYNRGAPAQAR</sequence>
<gene>
    <name evidence="4" type="ORF">QBC34DRAFT_414749</name>
</gene>
<organism evidence="4 5">
    <name type="scientific">Podospora aff. communis PSN243</name>
    <dbReference type="NCBI Taxonomy" id="3040156"/>
    <lineage>
        <taxon>Eukaryota</taxon>
        <taxon>Fungi</taxon>
        <taxon>Dikarya</taxon>
        <taxon>Ascomycota</taxon>
        <taxon>Pezizomycotina</taxon>
        <taxon>Sordariomycetes</taxon>
        <taxon>Sordariomycetidae</taxon>
        <taxon>Sordariales</taxon>
        <taxon>Podosporaceae</taxon>
        <taxon>Podospora</taxon>
    </lineage>
</organism>
<dbReference type="EMBL" id="MU865974">
    <property type="protein sequence ID" value="KAK4444667.1"/>
    <property type="molecule type" value="Genomic_DNA"/>
</dbReference>
<proteinExistence type="predicted"/>